<feature type="compositionally biased region" description="Low complexity" evidence="1">
    <location>
        <begin position="377"/>
        <end position="387"/>
    </location>
</feature>
<organism evidence="3 4">
    <name type="scientific">Dissostichus eleginoides</name>
    <name type="common">Patagonian toothfish</name>
    <name type="synonym">Dissostichus amissus</name>
    <dbReference type="NCBI Taxonomy" id="100907"/>
    <lineage>
        <taxon>Eukaryota</taxon>
        <taxon>Metazoa</taxon>
        <taxon>Chordata</taxon>
        <taxon>Craniata</taxon>
        <taxon>Vertebrata</taxon>
        <taxon>Euteleostomi</taxon>
        <taxon>Actinopterygii</taxon>
        <taxon>Neopterygii</taxon>
        <taxon>Teleostei</taxon>
        <taxon>Neoteleostei</taxon>
        <taxon>Acanthomorphata</taxon>
        <taxon>Eupercaria</taxon>
        <taxon>Perciformes</taxon>
        <taxon>Notothenioidei</taxon>
        <taxon>Nototheniidae</taxon>
        <taxon>Dissostichus</taxon>
    </lineage>
</organism>
<dbReference type="PROSITE" id="PS51934">
    <property type="entry name" value="LRAT"/>
    <property type="match status" value="1"/>
</dbReference>
<dbReference type="Proteomes" id="UP001228049">
    <property type="component" value="Unassembled WGS sequence"/>
</dbReference>
<evidence type="ECO:0000259" key="2">
    <source>
        <dbReference type="PROSITE" id="PS51934"/>
    </source>
</evidence>
<dbReference type="EMBL" id="JASDAP010000008">
    <property type="protein sequence ID" value="KAK1899073.1"/>
    <property type="molecule type" value="Genomic_DNA"/>
</dbReference>
<keyword evidence="3" id="KW-0808">Transferase</keyword>
<dbReference type="InterPro" id="IPR007053">
    <property type="entry name" value="LRAT_dom"/>
</dbReference>
<dbReference type="PANTHER" id="PTHR47018">
    <property type="entry name" value="CXC DOMAIN-CONTAINING PROTEIN-RELATED"/>
    <property type="match status" value="1"/>
</dbReference>
<keyword evidence="3" id="KW-0012">Acyltransferase</keyword>
<dbReference type="AlphaFoldDB" id="A0AAD9FAJ5"/>
<evidence type="ECO:0000313" key="3">
    <source>
        <dbReference type="EMBL" id="KAK1899073.1"/>
    </source>
</evidence>
<accession>A0AAD9FAJ5</accession>
<gene>
    <name evidence="3" type="ORF">KUDE01_018595</name>
</gene>
<feature type="domain" description="LRAT" evidence="2">
    <location>
        <begin position="238"/>
        <end position="364"/>
    </location>
</feature>
<evidence type="ECO:0000313" key="4">
    <source>
        <dbReference type="Proteomes" id="UP001228049"/>
    </source>
</evidence>
<sequence length="425" mass="47868">MEKIVLACLGTYLEPSGIFGVLVETECYGTDVIKTVISGSHYSRAHTAHSIIHEVLTSMMFEAFLSKFPERLTELDALQVNCQSKELTSEEWNTTKERADSIQAAFQDYLKERASLSQSFDYWKTYVSDLFPIIRDLTNSLRSGDWILYLSAIERATSLFFFFGRTNYCRWTPLFLQDCYQLKDKFPLLYDSYMNGGFVVNTTKKGSGVPFDQALEQCYNRPAKVEEITSIAKFGDLIEFSYPIGYSHWGVYDEDGYVFHFAVADESELMSSIRSSLQRFFPVCGDLLLGETRIRRVPLAEVNVPKGVHALISNNRHVFTPSASEDMRLRCDALLDQDFPYQLFSLNCEHFATFVRYGKAVCNQEPPVAAESPSDGTSSETLTSTPEEPFLFDAESRLCTPLAESTICGTESTLAPLGEGPSTLT</sequence>
<comment type="caution">
    <text evidence="3">The sequence shown here is derived from an EMBL/GenBank/DDBJ whole genome shotgun (WGS) entry which is preliminary data.</text>
</comment>
<dbReference type="GO" id="GO:0016746">
    <property type="term" value="F:acyltransferase activity"/>
    <property type="evidence" value="ECO:0007669"/>
    <property type="project" value="UniProtKB-KW"/>
</dbReference>
<feature type="region of interest" description="Disordered" evidence="1">
    <location>
        <begin position="367"/>
        <end position="387"/>
    </location>
</feature>
<dbReference type="PANTHER" id="PTHR47018:SF3">
    <property type="entry name" value="MYCBP-ASSOCIATED PROTEIN"/>
    <property type="match status" value="1"/>
</dbReference>
<dbReference type="Gene3D" id="3.90.1720.10">
    <property type="entry name" value="endopeptidase domain like (from Nostoc punctiforme)"/>
    <property type="match status" value="1"/>
</dbReference>
<keyword evidence="4" id="KW-1185">Reference proteome</keyword>
<protein>
    <submittedName>
        <fullName evidence="3">Phospholipase A and acyltransferase 2</fullName>
    </submittedName>
</protein>
<dbReference type="Pfam" id="PF04970">
    <property type="entry name" value="LRAT"/>
    <property type="match status" value="1"/>
</dbReference>
<evidence type="ECO:0000256" key="1">
    <source>
        <dbReference type="SAM" id="MobiDB-lite"/>
    </source>
</evidence>
<proteinExistence type="predicted"/>
<name>A0AAD9FAJ5_DISEL</name>
<reference evidence="3" key="1">
    <citation type="submission" date="2023-04" db="EMBL/GenBank/DDBJ databases">
        <title>Chromosome-level genome of Chaenocephalus aceratus.</title>
        <authorList>
            <person name="Park H."/>
        </authorList>
    </citation>
    <scope>NUCLEOTIDE SEQUENCE</scope>
    <source>
        <strain evidence="3">DE</strain>
        <tissue evidence="3">Muscle</tissue>
    </source>
</reference>